<proteinExistence type="predicted"/>
<reference evidence="1" key="1">
    <citation type="submission" date="2013-08" db="EMBL/GenBank/DDBJ databases">
        <authorList>
            <person name="Mendez C."/>
            <person name="Richter M."/>
            <person name="Ferrer M."/>
            <person name="Sanchez J."/>
        </authorList>
    </citation>
    <scope>NUCLEOTIDE SEQUENCE</scope>
</reference>
<organism evidence="1">
    <name type="scientific">mine drainage metagenome</name>
    <dbReference type="NCBI Taxonomy" id="410659"/>
    <lineage>
        <taxon>unclassified sequences</taxon>
        <taxon>metagenomes</taxon>
        <taxon>ecological metagenomes</taxon>
    </lineage>
</organism>
<evidence type="ECO:0000313" key="1">
    <source>
        <dbReference type="EMBL" id="EQD64879.1"/>
    </source>
</evidence>
<comment type="caution">
    <text evidence="1">The sequence shown here is derived from an EMBL/GenBank/DDBJ whole genome shotgun (WGS) entry which is preliminary data.</text>
</comment>
<name>T1CFI0_9ZZZZ</name>
<reference evidence="1" key="2">
    <citation type="journal article" date="2014" name="ISME J.">
        <title>Microbial stratification in low pH oxic and suboxic macroscopic growths along an acid mine drainage.</title>
        <authorList>
            <person name="Mendez-Garcia C."/>
            <person name="Mesa V."/>
            <person name="Sprenger R.R."/>
            <person name="Richter M."/>
            <person name="Diez M.S."/>
            <person name="Solano J."/>
            <person name="Bargiela R."/>
            <person name="Golyshina O.V."/>
            <person name="Manteca A."/>
            <person name="Ramos J.L."/>
            <person name="Gallego J.R."/>
            <person name="Llorente I."/>
            <person name="Martins Dos Santos V.A."/>
            <person name="Jensen O.N."/>
            <person name="Pelaez A.I."/>
            <person name="Sanchez J."/>
            <person name="Ferrer M."/>
        </authorList>
    </citation>
    <scope>NUCLEOTIDE SEQUENCE</scope>
</reference>
<sequence length="80" mass="8837">MTPINPQIAVLCESGKVAYLHGHLPVFQHDQQDLASFRLFTSQMIANGNVRHGEIARAFAVPLSTVKRYAKLYREKGAAG</sequence>
<feature type="non-terminal residue" evidence="1">
    <location>
        <position position="80"/>
    </location>
</feature>
<dbReference type="AlphaFoldDB" id="T1CFI0"/>
<accession>T1CFI0</accession>
<protein>
    <submittedName>
        <fullName evidence="1">Uncharacterized protein</fullName>
    </submittedName>
</protein>
<dbReference type="EMBL" id="AUZX01006186">
    <property type="protein sequence ID" value="EQD64879.1"/>
    <property type="molecule type" value="Genomic_DNA"/>
</dbReference>
<gene>
    <name evidence="1" type="ORF">B1A_08673</name>
</gene>